<evidence type="ECO:0000259" key="1">
    <source>
        <dbReference type="Pfam" id="PF15459"/>
    </source>
</evidence>
<comment type="caution">
    <text evidence="2">The sequence shown here is derived from an EMBL/GenBank/DDBJ whole genome shotgun (WGS) entry which is preliminary data.</text>
</comment>
<proteinExistence type="predicted"/>
<organism evidence="2 3">
    <name type="scientific">Dipteronia sinensis</name>
    <dbReference type="NCBI Taxonomy" id="43782"/>
    <lineage>
        <taxon>Eukaryota</taxon>
        <taxon>Viridiplantae</taxon>
        <taxon>Streptophyta</taxon>
        <taxon>Embryophyta</taxon>
        <taxon>Tracheophyta</taxon>
        <taxon>Spermatophyta</taxon>
        <taxon>Magnoliopsida</taxon>
        <taxon>eudicotyledons</taxon>
        <taxon>Gunneridae</taxon>
        <taxon>Pentapetalae</taxon>
        <taxon>rosids</taxon>
        <taxon>malvids</taxon>
        <taxon>Sapindales</taxon>
        <taxon>Sapindaceae</taxon>
        <taxon>Hippocastanoideae</taxon>
        <taxon>Acereae</taxon>
        <taxon>Dipteronia</taxon>
    </lineage>
</organism>
<gene>
    <name evidence="2" type="ORF">Dsin_023992</name>
</gene>
<protein>
    <recommendedName>
        <fullName evidence="1">Ribosomal RNA-processing protein 14 N-terminal domain-containing protein</fullName>
    </recommendedName>
</protein>
<reference evidence="2" key="1">
    <citation type="journal article" date="2023" name="Plant J.">
        <title>Genome sequences and population genomics provide insights into the demographic history, inbreeding, and mutation load of two 'living fossil' tree species of Dipteronia.</title>
        <authorList>
            <person name="Feng Y."/>
            <person name="Comes H.P."/>
            <person name="Chen J."/>
            <person name="Zhu S."/>
            <person name="Lu R."/>
            <person name="Zhang X."/>
            <person name="Li P."/>
            <person name="Qiu J."/>
            <person name="Olsen K.M."/>
            <person name="Qiu Y."/>
        </authorList>
    </citation>
    <scope>NUCLEOTIDE SEQUENCE</scope>
    <source>
        <strain evidence="2">NBL</strain>
    </source>
</reference>
<name>A0AAE0E2M3_9ROSI</name>
<dbReference type="Pfam" id="PF15459">
    <property type="entry name" value="RRP14"/>
    <property type="match status" value="1"/>
</dbReference>
<sequence>MILYHQLGYLLVLPQFDSLYRWGSGKREILNEGSPAVDLKSIIRSSLFFDKLVELIPAKFYLPVDELEKPWFQGLSKDEKALAKK</sequence>
<evidence type="ECO:0000313" key="2">
    <source>
        <dbReference type="EMBL" id="KAK3200577.1"/>
    </source>
</evidence>
<dbReference type="EMBL" id="JANJYJ010000007">
    <property type="protein sequence ID" value="KAK3200577.1"/>
    <property type="molecule type" value="Genomic_DNA"/>
</dbReference>
<dbReference type="AlphaFoldDB" id="A0AAE0E2M3"/>
<dbReference type="InterPro" id="IPR029188">
    <property type="entry name" value="Rrp14_N"/>
</dbReference>
<dbReference type="Proteomes" id="UP001281410">
    <property type="component" value="Unassembled WGS sequence"/>
</dbReference>
<feature type="domain" description="Ribosomal RNA-processing protein 14 N-terminal" evidence="1">
    <location>
        <begin position="43"/>
        <end position="85"/>
    </location>
</feature>
<keyword evidence="3" id="KW-1185">Reference proteome</keyword>
<accession>A0AAE0E2M3</accession>
<evidence type="ECO:0000313" key="3">
    <source>
        <dbReference type="Proteomes" id="UP001281410"/>
    </source>
</evidence>